<evidence type="ECO:0000313" key="11">
    <source>
        <dbReference type="EMBL" id="CAF1155016.1"/>
    </source>
</evidence>
<dbReference type="InterPro" id="IPR011009">
    <property type="entry name" value="Kinase-like_dom_sf"/>
</dbReference>
<evidence type="ECO:0000256" key="6">
    <source>
        <dbReference type="PROSITE-ProRule" id="PRU10141"/>
    </source>
</evidence>
<dbReference type="Gene3D" id="3.30.200.20">
    <property type="entry name" value="Phosphorylase Kinase, domain 1"/>
    <property type="match status" value="1"/>
</dbReference>
<dbReference type="PROSITE" id="PS00108">
    <property type="entry name" value="PROTEIN_KINASE_ST"/>
    <property type="match status" value="1"/>
</dbReference>
<evidence type="ECO:0000256" key="1">
    <source>
        <dbReference type="ARBA" id="ARBA00022527"/>
    </source>
</evidence>
<evidence type="ECO:0000259" key="8">
    <source>
        <dbReference type="PROSITE" id="PS50006"/>
    </source>
</evidence>
<dbReference type="Gene3D" id="2.60.200.20">
    <property type="match status" value="1"/>
</dbReference>
<dbReference type="InterPro" id="IPR000719">
    <property type="entry name" value="Prot_kinase_dom"/>
</dbReference>
<dbReference type="Proteomes" id="UP000681722">
    <property type="component" value="Unassembled WGS sequence"/>
</dbReference>
<dbReference type="GO" id="GO:0004674">
    <property type="term" value="F:protein serine/threonine kinase activity"/>
    <property type="evidence" value="ECO:0007669"/>
    <property type="project" value="UniProtKB-KW"/>
</dbReference>
<evidence type="ECO:0000259" key="9">
    <source>
        <dbReference type="PROSITE" id="PS50011"/>
    </source>
</evidence>
<dbReference type="EMBL" id="CAJOBA010006873">
    <property type="protein sequence ID" value="CAF3785871.1"/>
    <property type="molecule type" value="Genomic_DNA"/>
</dbReference>
<dbReference type="EMBL" id="CAJOBC010007014">
    <property type="protein sequence ID" value="CAF3918448.1"/>
    <property type="molecule type" value="Genomic_DNA"/>
</dbReference>
<dbReference type="PANTHER" id="PTHR24345:SF0">
    <property type="entry name" value="CELL CYCLE SERINE_THREONINE-PROTEIN KINASE CDC5_MSD2"/>
    <property type="match status" value="1"/>
</dbReference>
<feature type="domain" description="FHA" evidence="8">
    <location>
        <begin position="64"/>
        <end position="127"/>
    </location>
</feature>
<dbReference type="Proteomes" id="UP000682733">
    <property type="component" value="Unassembled WGS sequence"/>
</dbReference>
<sequence length="446" mass="51784">MSNQQLLPCEELYFAAVYFLKIRSKKKNILVCQMALQSCSSSSWGYLEPLLSIYPKVLLSKPSYTFGRNPIECDISLDSVELKQHEYFVHLSSKHFILESKIEDGNNRRILFHDISRNGCFVDGQLIHKTKIFLRNNEHIISLALNENKVYRFVRLNGVFNVINLDERYMKCGLLGRGSFAEVSLALSHITHARRAIKIINKEQCEKQIGPGFSKYLYREVSIHGSVDHPCILRRYEVYHERFDLFVEMEYAGGGSLYDRINHSYIMNDDEAKFIFYQIAFALAYLHRLKIVHRDIKPANILLMSNDKETIAKLSDFGVAKYVYASSRYLNTTIAGTQTYMAPEVQFQTGHSTNADVWSFGMTLLNAYVGESIFRLRAIRSINSISNNKRELKDVINKTLEKNTYARPDMSQLLKYPWFRDLICIQRIQQLIQKQTGKYLNDPLER</sequence>
<gene>
    <name evidence="11" type="ORF">GPM918_LOCUS21382</name>
    <name evidence="10" type="ORF">OVA965_LOCUS15323</name>
    <name evidence="13" type="ORF">SRO942_LOCUS21379</name>
    <name evidence="12" type="ORF">TMI583_LOCUS15329</name>
</gene>
<feature type="domain" description="Protein kinase" evidence="9">
    <location>
        <begin position="169"/>
        <end position="419"/>
    </location>
</feature>
<keyword evidence="2" id="KW-0808">Transferase</keyword>
<dbReference type="InterPro" id="IPR017441">
    <property type="entry name" value="Protein_kinase_ATP_BS"/>
</dbReference>
<evidence type="ECO:0000256" key="5">
    <source>
        <dbReference type="ARBA" id="ARBA00022840"/>
    </source>
</evidence>
<evidence type="ECO:0000313" key="12">
    <source>
        <dbReference type="EMBL" id="CAF3785871.1"/>
    </source>
</evidence>
<accession>A0A814SZH6</accession>
<organism evidence="11 14">
    <name type="scientific">Didymodactylos carnosus</name>
    <dbReference type="NCBI Taxonomy" id="1234261"/>
    <lineage>
        <taxon>Eukaryota</taxon>
        <taxon>Metazoa</taxon>
        <taxon>Spiralia</taxon>
        <taxon>Gnathifera</taxon>
        <taxon>Rotifera</taxon>
        <taxon>Eurotatoria</taxon>
        <taxon>Bdelloidea</taxon>
        <taxon>Philodinida</taxon>
        <taxon>Philodinidae</taxon>
        <taxon>Didymodactylos</taxon>
    </lineage>
</organism>
<dbReference type="InterPro" id="IPR000253">
    <property type="entry name" value="FHA_dom"/>
</dbReference>
<protein>
    <submittedName>
        <fullName evidence="11">Uncharacterized protein</fullName>
    </submittedName>
</protein>
<dbReference type="PROSITE" id="PS00107">
    <property type="entry name" value="PROTEIN_KINASE_ATP"/>
    <property type="match status" value="1"/>
</dbReference>
<keyword evidence="4" id="KW-0418">Kinase</keyword>
<dbReference type="EMBL" id="CAJNOQ010007015">
    <property type="protein sequence ID" value="CAF1155016.1"/>
    <property type="molecule type" value="Genomic_DNA"/>
</dbReference>
<evidence type="ECO:0000256" key="3">
    <source>
        <dbReference type="ARBA" id="ARBA00022741"/>
    </source>
</evidence>
<proteinExistence type="inferred from homology"/>
<feature type="binding site" evidence="6">
    <location>
        <position position="198"/>
    </location>
    <ligand>
        <name>ATP</name>
        <dbReference type="ChEBI" id="CHEBI:30616"/>
    </ligand>
</feature>
<dbReference type="InterPro" id="IPR008984">
    <property type="entry name" value="SMAD_FHA_dom_sf"/>
</dbReference>
<name>A0A814SZH6_9BILA</name>
<evidence type="ECO:0000313" key="13">
    <source>
        <dbReference type="EMBL" id="CAF3918448.1"/>
    </source>
</evidence>
<comment type="caution">
    <text evidence="11">The sequence shown here is derived from an EMBL/GenBank/DDBJ whole genome shotgun (WGS) entry which is preliminary data.</text>
</comment>
<keyword evidence="3 6" id="KW-0547">Nucleotide-binding</keyword>
<dbReference type="GO" id="GO:0005634">
    <property type="term" value="C:nucleus"/>
    <property type="evidence" value="ECO:0007669"/>
    <property type="project" value="TreeGrafter"/>
</dbReference>
<dbReference type="Proteomes" id="UP000663829">
    <property type="component" value="Unassembled WGS sequence"/>
</dbReference>
<dbReference type="PROSITE" id="PS50006">
    <property type="entry name" value="FHA_DOMAIN"/>
    <property type="match status" value="1"/>
</dbReference>
<evidence type="ECO:0000313" key="14">
    <source>
        <dbReference type="Proteomes" id="UP000663829"/>
    </source>
</evidence>
<evidence type="ECO:0000256" key="4">
    <source>
        <dbReference type="ARBA" id="ARBA00022777"/>
    </source>
</evidence>
<dbReference type="GO" id="GO:0005524">
    <property type="term" value="F:ATP binding"/>
    <property type="evidence" value="ECO:0007669"/>
    <property type="project" value="UniProtKB-UniRule"/>
</dbReference>
<dbReference type="EMBL" id="CAJNOK010006864">
    <property type="protein sequence ID" value="CAF1016798.1"/>
    <property type="molecule type" value="Genomic_DNA"/>
</dbReference>
<dbReference type="Pfam" id="PF00069">
    <property type="entry name" value="Pkinase"/>
    <property type="match status" value="1"/>
</dbReference>
<reference evidence="11" key="1">
    <citation type="submission" date="2021-02" db="EMBL/GenBank/DDBJ databases">
        <authorList>
            <person name="Nowell W R."/>
        </authorList>
    </citation>
    <scope>NUCLEOTIDE SEQUENCE</scope>
</reference>
<dbReference type="SUPFAM" id="SSF49879">
    <property type="entry name" value="SMAD/FHA domain"/>
    <property type="match status" value="1"/>
</dbReference>
<dbReference type="SMART" id="SM00220">
    <property type="entry name" value="S_TKc"/>
    <property type="match status" value="1"/>
</dbReference>
<dbReference type="SMART" id="SM00240">
    <property type="entry name" value="FHA"/>
    <property type="match status" value="1"/>
</dbReference>
<dbReference type="Gene3D" id="1.10.510.10">
    <property type="entry name" value="Transferase(Phosphotransferase) domain 1"/>
    <property type="match status" value="1"/>
</dbReference>
<dbReference type="InterPro" id="IPR008271">
    <property type="entry name" value="Ser/Thr_kinase_AS"/>
</dbReference>
<dbReference type="Pfam" id="PF00498">
    <property type="entry name" value="FHA"/>
    <property type="match status" value="1"/>
</dbReference>
<keyword evidence="14" id="KW-1185">Reference proteome</keyword>
<dbReference type="AlphaFoldDB" id="A0A814SZH6"/>
<comment type="similarity">
    <text evidence="7">Belongs to the protein kinase superfamily.</text>
</comment>
<keyword evidence="1 7" id="KW-0723">Serine/threonine-protein kinase</keyword>
<dbReference type="PANTHER" id="PTHR24345">
    <property type="entry name" value="SERINE/THREONINE-PROTEIN KINASE PLK"/>
    <property type="match status" value="1"/>
</dbReference>
<dbReference type="OrthoDB" id="10252171at2759"/>
<keyword evidence="5 6" id="KW-0067">ATP-binding</keyword>
<evidence type="ECO:0000256" key="7">
    <source>
        <dbReference type="RuleBase" id="RU000304"/>
    </source>
</evidence>
<dbReference type="PROSITE" id="PS50011">
    <property type="entry name" value="PROTEIN_KINASE_DOM"/>
    <property type="match status" value="1"/>
</dbReference>
<dbReference type="SUPFAM" id="SSF56112">
    <property type="entry name" value="Protein kinase-like (PK-like)"/>
    <property type="match status" value="1"/>
</dbReference>
<evidence type="ECO:0000313" key="10">
    <source>
        <dbReference type="EMBL" id="CAF1016798.1"/>
    </source>
</evidence>
<evidence type="ECO:0000256" key="2">
    <source>
        <dbReference type="ARBA" id="ARBA00022679"/>
    </source>
</evidence>
<dbReference type="Proteomes" id="UP000677228">
    <property type="component" value="Unassembled WGS sequence"/>
</dbReference>